<evidence type="ECO:0000256" key="2">
    <source>
        <dbReference type="SAM" id="Phobius"/>
    </source>
</evidence>
<proteinExistence type="predicted"/>
<feature type="compositionally biased region" description="Basic and acidic residues" evidence="1">
    <location>
        <begin position="81"/>
        <end position="94"/>
    </location>
</feature>
<dbReference type="PANTHER" id="PTHR35792">
    <property type="entry name" value="GENERAL STRESS PROTEIN"/>
    <property type="match status" value="1"/>
</dbReference>
<comment type="caution">
    <text evidence="3">The sequence shown here is derived from an EMBL/GenBank/DDBJ whole genome shotgun (WGS) entry which is preliminary data.</text>
</comment>
<dbReference type="Pfam" id="PF12732">
    <property type="entry name" value="YtxH"/>
    <property type="match status" value="1"/>
</dbReference>
<organism evidence="3 4">
    <name type="scientific">Thermoactinomyces intermedius</name>
    <dbReference type="NCBI Taxonomy" id="2024"/>
    <lineage>
        <taxon>Bacteria</taxon>
        <taxon>Bacillati</taxon>
        <taxon>Bacillota</taxon>
        <taxon>Bacilli</taxon>
        <taxon>Bacillales</taxon>
        <taxon>Thermoactinomycetaceae</taxon>
        <taxon>Thermoactinomyces</taxon>
    </lineage>
</organism>
<keyword evidence="2" id="KW-0472">Membrane</keyword>
<keyword evidence="4" id="KW-1185">Reference proteome</keyword>
<sequence length="100" mass="11266">MAKCKYFVAGAFIGAVVGAAVAVLTTPRNGKEMREELEKNLELTKEKGKEFYYSLVNEPVDPVYKDTEKEDSYEGWMELPAPKKQEETKEEQKTGEVSPS</sequence>
<dbReference type="InterPro" id="IPR052928">
    <property type="entry name" value="Desiccation-related_membrane"/>
</dbReference>
<keyword evidence="2" id="KW-0812">Transmembrane</keyword>
<accession>A0A8I1DEI4</accession>
<keyword evidence="2" id="KW-1133">Transmembrane helix</keyword>
<dbReference type="RefSeq" id="WP_181731134.1">
    <property type="nucleotide sequence ID" value="NZ_JACEIR010000001.1"/>
</dbReference>
<feature type="transmembrane region" description="Helical" evidence="2">
    <location>
        <begin position="6"/>
        <end position="24"/>
    </location>
</feature>
<dbReference type="PANTHER" id="PTHR35792:SF2">
    <property type="entry name" value="GENERAL STRESS PROTEIN"/>
    <property type="match status" value="1"/>
</dbReference>
<feature type="region of interest" description="Disordered" evidence="1">
    <location>
        <begin position="77"/>
        <end position="100"/>
    </location>
</feature>
<evidence type="ECO:0000256" key="1">
    <source>
        <dbReference type="SAM" id="MobiDB-lite"/>
    </source>
</evidence>
<name>A0A8I1DEI4_THEIN</name>
<reference evidence="3 4" key="1">
    <citation type="submission" date="2020-12" db="EMBL/GenBank/DDBJ databases">
        <title>WGS of Thermoactinomyces spp.</title>
        <authorList>
            <person name="Cheng K."/>
        </authorList>
    </citation>
    <scope>NUCLEOTIDE SEQUENCE [LARGE SCALE GENOMIC DNA]</scope>
    <source>
        <strain evidence="4">CICC 10671\DSM 43846</strain>
    </source>
</reference>
<gene>
    <name evidence="3" type="ORF">I8U20_00425</name>
</gene>
<dbReference type="AlphaFoldDB" id="A0A8I1DEI4"/>
<dbReference type="InterPro" id="IPR024623">
    <property type="entry name" value="YtxH"/>
</dbReference>
<evidence type="ECO:0000313" key="4">
    <source>
        <dbReference type="Proteomes" id="UP000633619"/>
    </source>
</evidence>
<dbReference type="EMBL" id="JAECVW010000001">
    <property type="protein sequence ID" value="MBH8593791.1"/>
    <property type="molecule type" value="Genomic_DNA"/>
</dbReference>
<dbReference type="Proteomes" id="UP000633619">
    <property type="component" value="Unassembled WGS sequence"/>
</dbReference>
<protein>
    <submittedName>
        <fullName evidence="3">YtxH domain-containing protein</fullName>
    </submittedName>
</protein>
<evidence type="ECO:0000313" key="3">
    <source>
        <dbReference type="EMBL" id="MBH8593791.1"/>
    </source>
</evidence>